<dbReference type="InterPro" id="IPR050116">
    <property type="entry name" value="DNA_polymerase-Y"/>
</dbReference>
<comment type="catalytic activity">
    <reaction evidence="10">
        <text>DNA(n) + a 2'-deoxyribonucleoside 5'-triphosphate = DNA(n+1) + diphosphate</text>
        <dbReference type="Rhea" id="RHEA:22508"/>
        <dbReference type="Rhea" id="RHEA-COMP:17339"/>
        <dbReference type="Rhea" id="RHEA-COMP:17340"/>
        <dbReference type="ChEBI" id="CHEBI:33019"/>
        <dbReference type="ChEBI" id="CHEBI:61560"/>
        <dbReference type="ChEBI" id="CHEBI:173112"/>
        <dbReference type="EC" id="2.7.7.7"/>
    </reaction>
</comment>
<protein>
    <recommendedName>
        <fullName evidence="4">DNA-directed DNA polymerase</fullName>
        <ecNumber evidence="4">2.7.7.7</ecNumber>
    </recommendedName>
</protein>
<dbReference type="RefSeq" id="WP_183902602.1">
    <property type="nucleotide sequence ID" value="NZ_JACIDW010000034.1"/>
</dbReference>
<dbReference type="EC" id="2.7.7.7" evidence="4"/>
<keyword evidence="6" id="KW-0741">SOS mutagenesis</keyword>
<dbReference type="InterPro" id="IPR001126">
    <property type="entry name" value="UmuC"/>
</dbReference>
<dbReference type="PANTHER" id="PTHR11076">
    <property type="entry name" value="DNA REPAIR POLYMERASE UMUC / TRANSFERASE FAMILY MEMBER"/>
    <property type="match status" value="1"/>
</dbReference>
<dbReference type="GO" id="GO:0009432">
    <property type="term" value="P:SOS response"/>
    <property type="evidence" value="ECO:0007669"/>
    <property type="project" value="UniProtKB-KW"/>
</dbReference>
<evidence type="ECO:0000256" key="2">
    <source>
        <dbReference type="ARBA" id="ARBA00010945"/>
    </source>
</evidence>
<dbReference type="SUPFAM" id="SSF56672">
    <property type="entry name" value="DNA/RNA polymerases"/>
    <property type="match status" value="1"/>
</dbReference>
<dbReference type="CDD" id="cd01700">
    <property type="entry name" value="PolY_Pol_V_umuC"/>
    <property type="match status" value="1"/>
</dbReference>
<dbReference type="EMBL" id="JACIDW010000034">
    <property type="protein sequence ID" value="MBB3967179.1"/>
    <property type="molecule type" value="Genomic_DNA"/>
</dbReference>
<dbReference type="GO" id="GO:0003684">
    <property type="term" value="F:damaged DNA binding"/>
    <property type="evidence" value="ECO:0007669"/>
    <property type="project" value="InterPro"/>
</dbReference>
<dbReference type="Gene3D" id="3.40.1170.60">
    <property type="match status" value="1"/>
</dbReference>
<comment type="cofactor">
    <cofactor evidence="1">
        <name>Mg(2+)</name>
        <dbReference type="ChEBI" id="CHEBI:18420"/>
    </cofactor>
</comment>
<keyword evidence="5" id="KW-0227">DNA damage</keyword>
<dbReference type="NCBIfam" id="NF002955">
    <property type="entry name" value="PRK03609.1"/>
    <property type="match status" value="1"/>
</dbReference>
<dbReference type="Gene3D" id="3.30.70.270">
    <property type="match status" value="1"/>
</dbReference>
<evidence type="ECO:0000256" key="10">
    <source>
        <dbReference type="ARBA" id="ARBA00049244"/>
    </source>
</evidence>
<accession>A0A7W6GDR3</accession>
<comment type="function">
    <text evidence="9">Poorly processive, error-prone DNA polymerase involved in untargeted mutagenesis. Copies undamaged DNA at stalled replication forks, which arise in vivo from mismatched or misaligned primer ends. These misaligned primers can be extended by PolIV. Exhibits no 3'-5' exonuclease (proofreading) activity. May be involved in translesional synthesis, in conjunction with the beta clamp from PolIII.</text>
</comment>
<dbReference type="GO" id="GO:0003887">
    <property type="term" value="F:DNA-directed DNA polymerase activity"/>
    <property type="evidence" value="ECO:0007669"/>
    <property type="project" value="TreeGrafter"/>
</dbReference>
<reference evidence="12 13" key="1">
    <citation type="submission" date="2020-08" db="EMBL/GenBank/DDBJ databases">
        <title>Genomic Encyclopedia of Type Strains, Phase IV (KMG-IV): sequencing the most valuable type-strain genomes for metagenomic binning, comparative biology and taxonomic classification.</title>
        <authorList>
            <person name="Goeker M."/>
        </authorList>
    </citation>
    <scope>NUCLEOTIDE SEQUENCE [LARGE SCALE GENOMIC DNA]</scope>
    <source>
        <strain evidence="12 13">DSM 26575</strain>
    </source>
</reference>
<dbReference type="PANTHER" id="PTHR11076:SF34">
    <property type="entry name" value="PROTEIN UMUC"/>
    <property type="match status" value="1"/>
</dbReference>
<sequence length="420" mass="46830">MPAPIALVDCNNFYASCERVFQPALRGKPVVVLSNNDGCVIARSNEAKALGVEMGAPWHLNRDRFEEQGVIVRSSNYTLYGDMSARVMRILGESVPEIEIYSIDEAFLGLAGLETRMDTHLRQIRATVLRWTGIPVSIGIAPSKTLAKVANRIAKKSPESGGVLALMTEAEQTAALARLELTDLWGLARRMEARLHALGITTPLQLRDADPKWIRGHFSVVMERMVLELQGEPCMGLDHQPAARQTIMASRSFGRPVETLDEMEEAVATYISRAAEKMRRQNLVTPALQVFLITNRFREDEPQYSGQHTVHLPIATADTSRLIRGALHGVRQVWREGYRYKKASVVCLDLHSAEQIQGTLFHQADAPERRQLMASLDAINQRFGRGTVSFAASGTRKAWALRSDQRSAAYTTRWNELLAV</sequence>
<dbReference type="InterPro" id="IPR043128">
    <property type="entry name" value="Rev_trsase/Diguanyl_cyclase"/>
</dbReference>
<evidence type="ECO:0000256" key="3">
    <source>
        <dbReference type="ARBA" id="ARBA00011245"/>
    </source>
</evidence>
<keyword evidence="8" id="KW-0742">SOS response</keyword>
<dbReference type="InterPro" id="IPR043502">
    <property type="entry name" value="DNA/RNA_pol_sf"/>
</dbReference>
<dbReference type="AlphaFoldDB" id="A0A7W6GDR3"/>
<keyword evidence="7" id="KW-0234">DNA repair</keyword>
<gene>
    <name evidence="12" type="ORF">GGQ67_004876</name>
</gene>
<keyword evidence="13" id="KW-1185">Reference proteome</keyword>
<evidence type="ECO:0000313" key="12">
    <source>
        <dbReference type="EMBL" id="MBB3967179.1"/>
    </source>
</evidence>
<comment type="similarity">
    <text evidence="2">Belongs to the DNA polymerase type-Y family.</text>
</comment>
<feature type="domain" description="UmuC" evidence="11">
    <location>
        <begin position="5"/>
        <end position="188"/>
    </location>
</feature>
<proteinExistence type="inferred from homology"/>
<evidence type="ECO:0000313" key="13">
    <source>
        <dbReference type="Proteomes" id="UP000582090"/>
    </source>
</evidence>
<dbReference type="InterPro" id="IPR017961">
    <property type="entry name" value="DNA_pol_Y-fam_little_finger"/>
</dbReference>
<evidence type="ECO:0000256" key="4">
    <source>
        <dbReference type="ARBA" id="ARBA00012417"/>
    </source>
</evidence>
<evidence type="ECO:0000256" key="7">
    <source>
        <dbReference type="ARBA" id="ARBA00023204"/>
    </source>
</evidence>
<dbReference type="Pfam" id="PF11799">
    <property type="entry name" value="IMS_C"/>
    <property type="match status" value="1"/>
</dbReference>
<organism evidence="12 13">
    <name type="scientific">Rhizobium metallidurans</name>
    <dbReference type="NCBI Taxonomy" id="1265931"/>
    <lineage>
        <taxon>Bacteria</taxon>
        <taxon>Pseudomonadati</taxon>
        <taxon>Pseudomonadota</taxon>
        <taxon>Alphaproteobacteria</taxon>
        <taxon>Hyphomicrobiales</taxon>
        <taxon>Rhizobiaceae</taxon>
        <taxon>Rhizobium/Agrobacterium group</taxon>
        <taxon>Rhizobium</taxon>
    </lineage>
</organism>
<evidence type="ECO:0000259" key="11">
    <source>
        <dbReference type="PROSITE" id="PS50173"/>
    </source>
</evidence>
<dbReference type="Pfam" id="PF00817">
    <property type="entry name" value="IMS"/>
    <property type="match status" value="1"/>
</dbReference>
<evidence type="ECO:0000256" key="6">
    <source>
        <dbReference type="ARBA" id="ARBA00023199"/>
    </source>
</evidence>
<evidence type="ECO:0000256" key="8">
    <source>
        <dbReference type="ARBA" id="ARBA00023236"/>
    </source>
</evidence>
<dbReference type="InterPro" id="IPR025188">
    <property type="entry name" value="DUF4113"/>
</dbReference>
<name>A0A7W6GDR3_9HYPH</name>
<dbReference type="GO" id="GO:0006281">
    <property type="term" value="P:DNA repair"/>
    <property type="evidence" value="ECO:0007669"/>
    <property type="project" value="UniProtKB-KW"/>
</dbReference>
<comment type="subunit">
    <text evidence="3">Monomer.</text>
</comment>
<dbReference type="PROSITE" id="PS50173">
    <property type="entry name" value="UMUC"/>
    <property type="match status" value="1"/>
</dbReference>
<dbReference type="Proteomes" id="UP000582090">
    <property type="component" value="Unassembled WGS sequence"/>
</dbReference>
<dbReference type="GO" id="GO:0042276">
    <property type="term" value="P:error-prone translesion synthesis"/>
    <property type="evidence" value="ECO:0007669"/>
    <property type="project" value="TreeGrafter"/>
</dbReference>
<evidence type="ECO:0000256" key="1">
    <source>
        <dbReference type="ARBA" id="ARBA00001946"/>
    </source>
</evidence>
<comment type="caution">
    <text evidence="12">The sequence shown here is derived from an EMBL/GenBank/DDBJ whole genome shotgun (WGS) entry which is preliminary data.</text>
</comment>
<dbReference type="GO" id="GO:0005829">
    <property type="term" value="C:cytosol"/>
    <property type="evidence" value="ECO:0007669"/>
    <property type="project" value="TreeGrafter"/>
</dbReference>
<dbReference type="Pfam" id="PF13438">
    <property type="entry name" value="DUF4113"/>
    <property type="match status" value="1"/>
</dbReference>
<evidence type="ECO:0000256" key="9">
    <source>
        <dbReference type="ARBA" id="ARBA00025589"/>
    </source>
</evidence>
<evidence type="ECO:0000256" key="5">
    <source>
        <dbReference type="ARBA" id="ARBA00022763"/>
    </source>
</evidence>